<evidence type="ECO:0000256" key="1">
    <source>
        <dbReference type="SAM" id="MobiDB-lite"/>
    </source>
</evidence>
<dbReference type="PATRIC" id="fig|52.7.peg.1532"/>
<proteinExistence type="predicted"/>
<keyword evidence="4" id="KW-1185">Reference proteome</keyword>
<dbReference type="RefSeq" id="WP_245678334.1">
    <property type="nucleotide sequence ID" value="NZ_CP012159.1"/>
</dbReference>
<dbReference type="EMBL" id="CP012159">
    <property type="protein sequence ID" value="AKT37301.1"/>
    <property type="molecule type" value="Genomic_DNA"/>
</dbReference>
<evidence type="ECO:0000313" key="4">
    <source>
        <dbReference type="Proteomes" id="UP000067626"/>
    </source>
</evidence>
<gene>
    <name evidence="3" type="ORF">CMC5_014330</name>
</gene>
<dbReference type="KEGG" id="ccro:CMC5_014330"/>
<dbReference type="Proteomes" id="UP000067626">
    <property type="component" value="Chromosome"/>
</dbReference>
<feature type="compositionally biased region" description="Polar residues" evidence="1">
    <location>
        <begin position="241"/>
        <end position="251"/>
    </location>
</feature>
<feature type="region of interest" description="Disordered" evidence="1">
    <location>
        <begin position="235"/>
        <end position="254"/>
    </location>
</feature>
<evidence type="ECO:0000313" key="3">
    <source>
        <dbReference type="EMBL" id="AKT37301.1"/>
    </source>
</evidence>
<sequence>MSAPSHRSRARLPHGAHLLGLARLAHGARLLGLAHGARLLGLAHGARPLGLAALLTAITLGAPANAQEVATAEALFDHGLAEMEAGHHEKGCPLLAESHRIDPRPGTLFTLAVCESRWGRVASASSRFGDFLTLYDKLPPAQQTRQRERARVARGERERLRGEIPQLTLTLPSDAPAGTVVERDGTVLGAATLGLSLPMDPGEHTLATQVPGGRRWEQRITLARGEKREIVLQLRRPEGTASPTRPSSDPDQASVERAAVDLEAPPGGSGQRTAAYVVGGLGGLGLVLGGVTGALALGAKSDVDERCGAAIGASDPLACTQEGLDALGRTKTLGWVSTVGFGVGAVGLGTAVVLLLTDGGSSSKTTGQRSPTLRPDVVFAGPEGGLLGVRGTW</sequence>
<dbReference type="STRING" id="52.CMC5_014330"/>
<keyword evidence="2" id="KW-0472">Membrane</keyword>
<reference evidence="3 4" key="1">
    <citation type="submission" date="2015-07" db="EMBL/GenBank/DDBJ databases">
        <title>Genome analysis of myxobacterium Chondromyces crocatus Cm c5 reveals a high potential for natural compound synthesis and the genetic basis for the loss of fruiting body formation.</title>
        <authorList>
            <person name="Zaburannyi N."/>
            <person name="Bunk B."/>
            <person name="Maier J."/>
            <person name="Overmann J."/>
            <person name="Mueller R."/>
        </authorList>
    </citation>
    <scope>NUCLEOTIDE SEQUENCE [LARGE SCALE GENOMIC DNA]</scope>
    <source>
        <strain evidence="3 4">Cm c5</strain>
    </source>
</reference>
<evidence type="ECO:0008006" key="5">
    <source>
        <dbReference type="Google" id="ProtNLM"/>
    </source>
</evidence>
<evidence type="ECO:0000256" key="2">
    <source>
        <dbReference type="SAM" id="Phobius"/>
    </source>
</evidence>
<accession>A0A0K1E8U4</accession>
<feature type="transmembrane region" description="Helical" evidence="2">
    <location>
        <begin position="333"/>
        <end position="356"/>
    </location>
</feature>
<name>A0A0K1E8U4_CHOCO</name>
<protein>
    <recommendedName>
        <fullName evidence="5">PEGA domain-containing protein</fullName>
    </recommendedName>
</protein>
<keyword evidence="2" id="KW-1133">Transmembrane helix</keyword>
<organism evidence="3 4">
    <name type="scientific">Chondromyces crocatus</name>
    <dbReference type="NCBI Taxonomy" id="52"/>
    <lineage>
        <taxon>Bacteria</taxon>
        <taxon>Pseudomonadati</taxon>
        <taxon>Myxococcota</taxon>
        <taxon>Polyangia</taxon>
        <taxon>Polyangiales</taxon>
        <taxon>Polyangiaceae</taxon>
        <taxon>Chondromyces</taxon>
    </lineage>
</organism>
<dbReference type="AlphaFoldDB" id="A0A0K1E8U4"/>
<keyword evidence="2" id="KW-0812">Transmembrane</keyword>